<gene>
    <name evidence="9" type="ORF">BJX66DRAFT_84515</name>
</gene>
<dbReference type="Pfam" id="PF10337">
    <property type="entry name" value="ArAE_2_N"/>
    <property type="match status" value="1"/>
</dbReference>
<feature type="transmembrane region" description="Helical" evidence="5">
    <location>
        <begin position="206"/>
        <end position="225"/>
    </location>
</feature>
<name>A0ABR4FMM3_9EURO</name>
<evidence type="ECO:0008006" key="11">
    <source>
        <dbReference type="Google" id="ProtNLM"/>
    </source>
</evidence>
<dbReference type="InterPro" id="IPR018820">
    <property type="entry name" value="BRE4-related_DUF2421"/>
</dbReference>
<feature type="transmembrane region" description="Helical" evidence="5">
    <location>
        <begin position="680"/>
        <end position="698"/>
    </location>
</feature>
<reference evidence="9 10" key="1">
    <citation type="submission" date="2024-07" db="EMBL/GenBank/DDBJ databases">
        <title>Section-level genome sequencing and comparative genomics of Aspergillus sections Usti and Cavernicolus.</title>
        <authorList>
            <consortium name="Lawrence Berkeley National Laboratory"/>
            <person name="Nybo J.L."/>
            <person name="Vesth T.C."/>
            <person name="Theobald S."/>
            <person name="Frisvad J.C."/>
            <person name="Larsen T.O."/>
            <person name="Kjaerboelling I."/>
            <person name="Rothschild-Mancinelli K."/>
            <person name="Lyhne E.K."/>
            <person name="Kogle M.E."/>
            <person name="Barry K."/>
            <person name="Clum A."/>
            <person name="Na H."/>
            <person name="Ledsgaard L."/>
            <person name="Lin J."/>
            <person name="Lipzen A."/>
            <person name="Kuo A."/>
            <person name="Riley R."/>
            <person name="Mondo S."/>
            <person name="Labutti K."/>
            <person name="Haridas S."/>
            <person name="Pangalinan J."/>
            <person name="Salamov A.A."/>
            <person name="Simmons B.A."/>
            <person name="Magnuson J.K."/>
            <person name="Chen J."/>
            <person name="Drula E."/>
            <person name="Henrissat B."/>
            <person name="Wiebenga A."/>
            <person name="Lubbers R.J."/>
            <person name="Gomes A.C."/>
            <person name="Makela M.R."/>
            <person name="Stajich J."/>
            <person name="Grigoriev I.V."/>
            <person name="Mortensen U.H."/>
            <person name="De Vries R.P."/>
            <person name="Baker S.E."/>
            <person name="Andersen M.R."/>
        </authorList>
    </citation>
    <scope>NUCLEOTIDE SEQUENCE [LARGE SCALE GENOMIC DNA]</scope>
    <source>
        <strain evidence="9 10">CBS 209.92</strain>
    </source>
</reference>
<keyword evidence="4 5" id="KW-0472">Membrane</keyword>
<evidence type="ECO:0000259" key="7">
    <source>
        <dbReference type="Pfam" id="PF10337"/>
    </source>
</evidence>
<feature type="transmembrane region" description="Helical" evidence="5">
    <location>
        <begin position="28"/>
        <end position="49"/>
    </location>
</feature>
<dbReference type="EMBL" id="JBFTWV010000176">
    <property type="protein sequence ID" value="KAL2784521.1"/>
    <property type="molecule type" value="Genomic_DNA"/>
</dbReference>
<keyword evidence="3 5" id="KW-1133">Transmembrane helix</keyword>
<evidence type="ECO:0000256" key="3">
    <source>
        <dbReference type="ARBA" id="ARBA00022989"/>
    </source>
</evidence>
<keyword evidence="10" id="KW-1185">Reference proteome</keyword>
<evidence type="ECO:0000256" key="2">
    <source>
        <dbReference type="ARBA" id="ARBA00022692"/>
    </source>
</evidence>
<keyword evidence="2 5" id="KW-0812">Transmembrane</keyword>
<dbReference type="InterPro" id="IPR049453">
    <property type="entry name" value="Memb_transporter_dom"/>
</dbReference>
<evidence type="ECO:0000256" key="1">
    <source>
        <dbReference type="ARBA" id="ARBA00004141"/>
    </source>
</evidence>
<evidence type="ECO:0000256" key="5">
    <source>
        <dbReference type="SAM" id="Phobius"/>
    </source>
</evidence>
<evidence type="ECO:0000259" key="8">
    <source>
        <dbReference type="Pfam" id="PF13515"/>
    </source>
</evidence>
<evidence type="ECO:0000313" key="10">
    <source>
        <dbReference type="Proteomes" id="UP001610563"/>
    </source>
</evidence>
<feature type="transmembrane region" description="Helical" evidence="5">
    <location>
        <begin position="597"/>
        <end position="614"/>
    </location>
</feature>
<feature type="domain" description="Integral membrane bound transporter" evidence="8">
    <location>
        <begin position="620"/>
        <end position="755"/>
    </location>
</feature>
<feature type="transmembrane region" description="Helical" evidence="5">
    <location>
        <begin position="742"/>
        <end position="759"/>
    </location>
</feature>
<organism evidence="9 10">
    <name type="scientific">Aspergillus keveii</name>
    <dbReference type="NCBI Taxonomy" id="714993"/>
    <lineage>
        <taxon>Eukaryota</taxon>
        <taxon>Fungi</taxon>
        <taxon>Dikarya</taxon>
        <taxon>Ascomycota</taxon>
        <taxon>Pezizomycotina</taxon>
        <taxon>Eurotiomycetes</taxon>
        <taxon>Eurotiomycetidae</taxon>
        <taxon>Eurotiales</taxon>
        <taxon>Aspergillaceae</taxon>
        <taxon>Aspergillus</taxon>
        <taxon>Aspergillus subgen. Nidulantes</taxon>
    </lineage>
</organism>
<feature type="domain" description="DUF2421" evidence="6">
    <location>
        <begin position="760"/>
        <end position="968"/>
    </location>
</feature>
<feature type="transmembrane region" description="Helical" evidence="5">
    <location>
        <begin position="176"/>
        <end position="194"/>
    </location>
</feature>
<comment type="caution">
    <text evidence="9">The sequence shown here is derived from an EMBL/GenBank/DDBJ whole genome shotgun (WGS) entry which is preliminary data.</text>
</comment>
<protein>
    <recommendedName>
        <fullName evidence="11">ER transporter 6TM N-terminal domain-containing protein</fullName>
    </recommendedName>
</protein>
<feature type="domain" description="Putative ER transporter 6TM N-terminal" evidence="7">
    <location>
        <begin position="17"/>
        <end position="451"/>
    </location>
</feature>
<feature type="transmembrane region" description="Helical" evidence="5">
    <location>
        <begin position="626"/>
        <end position="642"/>
    </location>
</feature>
<accession>A0ABR4FMM3</accession>
<evidence type="ECO:0000256" key="4">
    <source>
        <dbReference type="ARBA" id="ARBA00023136"/>
    </source>
</evidence>
<dbReference type="Pfam" id="PF10334">
    <property type="entry name" value="BRE4"/>
    <property type="match status" value="1"/>
</dbReference>
<comment type="subcellular location">
    <subcellularLocation>
        <location evidence="1">Membrane</location>
        <topology evidence="1">Multi-pass membrane protein</topology>
    </subcellularLocation>
</comment>
<feature type="transmembrane region" description="Helical" evidence="5">
    <location>
        <begin position="147"/>
        <end position="164"/>
    </location>
</feature>
<evidence type="ECO:0000259" key="6">
    <source>
        <dbReference type="Pfam" id="PF10334"/>
    </source>
</evidence>
<dbReference type="PANTHER" id="PTHR37994">
    <property type="entry name" value="ARAE_2_N DOMAIN-CONTAINING PROTEIN-RELATED"/>
    <property type="match status" value="1"/>
</dbReference>
<dbReference type="Proteomes" id="UP001610563">
    <property type="component" value="Unassembled WGS sequence"/>
</dbReference>
<dbReference type="InterPro" id="IPR018823">
    <property type="entry name" value="ArAE_2_N"/>
</dbReference>
<feature type="transmembrane region" description="Helical" evidence="5">
    <location>
        <begin position="649"/>
        <end position="668"/>
    </location>
</feature>
<dbReference type="Pfam" id="PF13515">
    <property type="entry name" value="FUSC_2"/>
    <property type="match status" value="1"/>
</dbReference>
<feature type="transmembrane region" description="Helical" evidence="5">
    <location>
        <begin position="705"/>
        <end position="722"/>
    </location>
</feature>
<dbReference type="PANTHER" id="PTHR37994:SF3">
    <property type="entry name" value="ER TRANSPORTER 6TM N-TERMINAL DOMAIN-CONTAINING PROTEIN"/>
    <property type="match status" value="1"/>
</dbReference>
<proteinExistence type="predicted"/>
<sequence length="978" mass="107982">MSDPEKIEKPRRRLPPILDHFNARDLKIFFRCWVAVWVACILMFIQPVLSNFGSATFFAGMVLFINPPSGVLFVYMLGSLTLFIGIGLAWAWGVITMKAALAVRPAAETQARLASLQQAVGAEVQATGGSASAISQRMIFDGWMLDTRVTVIMYCMLCLFIYLMSRMRAANPKTALSSLFGIIITDIFLCYGPVLPSFNGTLPLSLVKPAAAGVGIGFACAVLFFPRSTSDIILEGIEDVIEHLKAPLQFSFASSSKELGATDVAYLEKCQAMVIGMYQKLEPSFAFLPLDFSIGCWGADTVKSFQAPIRQLVMAILSLSDFHKSSIQGDIQINTLRGRLIESSDGESEEKKPKEVGAHQRAQLAELVNALHEEHYAIPKEVVEELRGIGLTAIEGCLKGLTVIKESLQFVGRQHWFRKSSLEEHQRATQRIGSVIEHLQQTRTIFLRDMTDGLVDAYGPVLDNFSDHSGQKRNLSGIIVCMNFQEHMVNSLNTTEALLTEISNHFPAASRTRVWWPTSLKYAARWAIGKNNKAPAMAAGTTDDPDEVQVGEATKAAQEKKEPILGAHRGYRPKARHPVGRAILGIYHWFTCDNGLYALRMVVVTLAIGILAVLPNTAGFFYRERGLWGLIMAQTGLLVYMADFTFSVFSRIVGTVVGGLVGLLAWYIGSGGGPGNPYGLSAIMAALLVIFLWIRLYLPPNLLQGGILAAATFLLVVAYSYVDTHNPTYGDPGVGYNVFWRRLLLVLIGIGAATIVQIFPRPPSAARHICKSLSRSFRTLSDHYALLLSCWSHPQADGRALAEPIWMELTEILHLLQDPIYNLRFEFSSSRFDSASLGQIRRICHLINNTLARLLVASAVLSPEYRTRLTQMTGMLDHRCIGEVMAVLGICEQALRTGDAPPEVLATPLVRRALEYGRSHQTKYLLSTEMIRDEDYRRYCVALAAYIRFLGSVDDLVLVIKGVLGESHLVAQDLAEQV</sequence>
<evidence type="ECO:0000313" key="9">
    <source>
        <dbReference type="EMBL" id="KAL2784521.1"/>
    </source>
</evidence>